<evidence type="ECO:0000256" key="1">
    <source>
        <dbReference type="SAM" id="MobiDB-lite"/>
    </source>
</evidence>
<sequence>MAEQHVTAEAGIGAQRALKVHTVADGDAGQRGGVERDAHHVRGPGLAIGGRDGETDAVDRDGLAVNVVAVKGRANGERAVDPVAVTASTVPTVSTMPVNIRFLHQGER</sequence>
<evidence type="ECO:0000313" key="2">
    <source>
        <dbReference type="EMBL" id="GMA37644.1"/>
    </source>
</evidence>
<gene>
    <name evidence="2" type="ORF">GCM10025876_38480</name>
</gene>
<proteinExistence type="predicted"/>
<name>A0ABQ6IIC8_9MICO</name>
<comment type="caution">
    <text evidence="2">The sequence shown here is derived from an EMBL/GenBank/DDBJ whole genome shotgun (WGS) entry which is preliminary data.</text>
</comment>
<feature type="region of interest" description="Disordered" evidence="1">
    <location>
        <begin position="27"/>
        <end position="54"/>
    </location>
</feature>
<protein>
    <submittedName>
        <fullName evidence="2">Uncharacterized protein</fullName>
    </submittedName>
</protein>
<dbReference type="EMBL" id="BSUN01000001">
    <property type="protein sequence ID" value="GMA37644.1"/>
    <property type="molecule type" value="Genomic_DNA"/>
</dbReference>
<reference evidence="3" key="1">
    <citation type="journal article" date="2019" name="Int. J. Syst. Evol. Microbiol.">
        <title>The Global Catalogue of Microorganisms (GCM) 10K type strain sequencing project: providing services to taxonomists for standard genome sequencing and annotation.</title>
        <authorList>
            <consortium name="The Broad Institute Genomics Platform"/>
            <consortium name="The Broad Institute Genome Sequencing Center for Infectious Disease"/>
            <person name="Wu L."/>
            <person name="Ma J."/>
        </authorList>
    </citation>
    <scope>NUCLEOTIDE SEQUENCE [LARGE SCALE GENOMIC DNA]</scope>
    <source>
        <strain evidence="3">NBRC 112299</strain>
    </source>
</reference>
<dbReference type="Proteomes" id="UP001157125">
    <property type="component" value="Unassembled WGS sequence"/>
</dbReference>
<organism evidence="2 3">
    <name type="scientific">Demequina litorisediminis</name>
    <dbReference type="NCBI Taxonomy" id="1849022"/>
    <lineage>
        <taxon>Bacteria</taxon>
        <taxon>Bacillati</taxon>
        <taxon>Actinomycetota</taxon>
        <taxon>Actinomycetes</taxon>
        <taxon>Micrococcales</taxon>
        <taxon>Demequinaceae</taxon>
        <taxon>Demequina</taxon>
    </lineage>
</organism>
<keyword evidence="3" id="KW-1185">Reference proteome</keyword>
<evidence type="ECO:0000313" key="3">
    <source>
        <dbReference type="Proteomes" id="UP001157125"/>
    </source>
</evidence>
<accession>A0ABQ6IIC8</accession>